<sequence length="350" mass="38076">MEYRSTGRVLALSLVALMPLCAKPVLAQDSLSVMSFGGAYQEAQRKAVFESYTTSTGIKVDEQEYGGEIAKIKAMIESGNTTIDVVDVDAPTLLQGCDEGIFEPIDWTSIGAPEDWIDGTTSDCGVGTIVYATVLAYDGAKVADGPKTIKDLFDTQKYPGKRGLWKNPATNLEFALLADGVPAGQVYKALLTPEGLDRAFAKLDTIRDSIVWWEAGAQAPQLLASGEVVMTTAWNGRIYNANREGKDFRIVWNNQILDSNFWAIPKGAKDLAASVAFIKYAVEPKVLAGITKYIPYGPVRKSSAEFVAPADAKNLPTSPQNLTVSITLDNAFWADNGDEIRKRFTTWLAR</sequence>
<dbReference type="PANTHER" id="PTHR30222">
    <property type="entry name" value="SPERMIDINE/PUTRESCINE-BINDING PERIPLASMIC PROTEIN"/>
    <property type="match status" value="1"/>
</dbReference>
<dbReference type="AlphaFoldDB" id="A0A2A6M6V2"/>
<accession>A0A2A6M6V2</accession>
<organism evidence="4 5">
    <name type="scientific">Rhizobium fredii</name>
    <name type="common">Sinorhizobium fredii</name>
    <dbReference type="NCBI Taxonomy" id="380"/>
    <lineage>
        <taxon>Bacteria</taxon>
        <taxon>Pseudomonadati</taxon>
        <taxon>Pseudomonadota</taxon>
        <taxon>Alphaproteobacteria</taxon>
        <taxon>Hyphomicrobiales</taxon>
        <taxon>Rhizobiaceae</taxon>
        <taxon>Sinorhizobium/Ensifer group</taxon>
        <taxon>Sinorhizobium</taxon>
    </lineage>
</organism>
<protein>
    <submittedName>
        <fullName evidence="4">Spermidine/putrescine ABC transporter substrate-binding protein</fullName>
    </submittedName>
</protein>
<dbReference type="Proteomes" id="UP000220353">
    <property type="component" value="Unassembled WGS sequence"/>
</dbReference>
<reference evidence="4 5" key="1">
    <citation type="submission" date="2017-09" db="EMBL/GenBank/DDBJ databases">
        <title>Comparative genomics of rhizobia isolated from Phaseolus vulgaris in China.</title>
        <authorList>
            <person name="Tong W."/>
        </authorList>
    </citation>
    <scope>NUCLEOTIDE SEQUENCE [LARGE SCALE GENOMIC DNA]</scope>
    <source>
        <strain evidence="4 5">PCH1</strain>
    </source>
</reference>
<name>A0A2A6M6V2_RHIFR</name>
<dbReference type="InterPro" id="IPR006059">
    <property type="entry name" value="SBP"/>
</dbReference>
<dbReference type="EMBL" id="NWTC01000001">
    <property type="protein sequence ID" value="PDT50385.1"/>
    <property type="molecule type" value="Genomic_DNA"/>
</dbReference>
<dbReference type="Gene3D" id="3.40.190.10">
    <property type="entry name" value="Periplasmic binding protein-like II"/>
    <property type="match status" value="2"/>
</dbReference>
<dbReference type="SUPFAM" id="SSF53850">
    <property type="entry name" value="Periplasmic binding protein-like II"/>
    <property type="match status" value="1"/>
</dbReference>
<comment type="caution">
    <text evidence="4">The sequence shown here is derived from an EMBL/GenBank/DDBJ whole genome shotgun (WGS) entry which is preliminary data.</text>
</comment>
<evidence type="ECO:0000256" key="3">
    <source>
        <dbReference type="SAM" id="SignalP"/>
    </source>
</evidence>
<feature type="chain" id="PRO_5013196196" evidence="3">
    <location>
        <begin position="28"/>
        <end position="350"/>
    </location>
</feature>
<dbReference type="PANTHER" id="PTHR30222:SF2">
    <property type="entry name" value="ABC TRANSPORTER SUBSTRATE-BINDING PROTEIN"/>
    <property type="match status" value="1"/>
</dbReference>
<keyword evidence="2" id="KW-0574">Periplasm</keyword>
<proteinExistence type="predicted"/>
<evidence type="ECO:0000313" key="5">
    <source>
        <dbReference type="Proteomes" id="UP000220353"/>
    </source>
</evidence>
<evidence type="ECO:0000256" key="1">
    <source>
        <dbReference type="ARBA" id="ARBA00022729"/>
    </source>
</evidence>
<gene>
    <name evidence="4" type="ORF">CO661_01735</name>
</gene>
<feature type="signal peptide" evidence="3">
    <location>
        <begin position="1"/>
        <end position="27"/>
    </location>
</feature>
<dbReference type="Pfam" id="PF13416">
    <property type="entry name" value="SBP_bac_8"/>
    <property type="match status" value="1"/>
</dbReference>
<keyword evidence="1 3" id="KW-0732">Signal</keyword>
<evidence type="ECO:0000256" key="2">
    <source>
        <dbReference type="ARBA" id="ARBA00022764"/>
    </source>
</evidence>
<dbReference type="CDD" id="cd13589">
    <property type="entry name" value="PBP2_polyamine_RpCGA009"/>
    <property type="match status" value="1"/>
</dbReference>
<evidence type="ECO:0000313" key="4">
    <source>
        <dbReference type="EMBL" id="PDT50385.1"/>
    </source>
</evidence>